<dbReference type="Proteomes" id="UP000641137">
    <property type="component" value="Unassembled WGS sequence"/>
</dbReference>
<gene>
    <name evidence="2" type="ORF">GCM10010136_32310</name>
</gene>
<comment type="caution">
    <text evidence="2">The sequence shown here is derived from an EMBL/GenBank/DDBJ whole genome shotgun (WGS) entry which is preliminary data.</text>
</comment>
<name>A0A8J3DL96_9HYPH</name>
<evidence type="ECO:0000313" key="2">
    <source>
        <dbReference type="EMBL" id="GHC79607.1"/>
    </source>
</evidence>
<dbReference type="AlphaFoldDB" id="A0A8J3DL96"/>
<keyword evidence="1" id="KW-0472">Membrane</keyword>
<evidence type="ECO:0000313" key="3">
    <source>
        <dbReference type="Proteomes" id="UP000641137"/>
    </source>
</evidence>
<dbReference type="RefSeq" id="WP_189492570.1">
    <property type="nucleotide sequence ID" value="NZ_BMZO01000011.1"/>
</dbReference>
<keyword evidence="3" id="KW-1185">Reference proteome</keyword>
<organism evidence="2 3">
    <name type="scientific">Limoniibacter endophyticus</name>
    <dbReference type="NCBI Taxonomy" id="1565040"/>
    <lineage>
        <taxon>Bacteria</taxon>
        <taxon>Pseudomonadati</taxon>
        <taxon>Pseudomonadota</taxon>
        <taxon>Alphaproteobacteria</taxon>
        <taxon>Hyphomicrobiales</taxon>
        <taxon>Bartonellaceae</taxon>
        <taxon>Limoniibacter</taxon>
    </lineage>
</organism>
<proteinExistence type="predicted"/>
<reference evidence="2" key="2">
    <citation type="submission" date="2020-09" db="EMBL/GenBank/DDBJ databases">
        <authorList>
            <person name="Sun Q."/>
            <person name="Kim S."/>
        </authorList>
    </citation>
    <scope>NUCLEOTIDE SEQUENCE</scope>
    <source>
        <strain evidence="2">KCTC 42097</strain>
    </source>
</reference>
<reference evidence="2" key="1">
    <citation type="journal article" date="2014" name="Int. J. Syst. Evol. Microbiol.">
        <title>Complete genome sequence of Corynebacterium casei LMG S-19264T (=DSM 44701T), isolated from a smear-ripened cheese.</title>
        <authorList>
            <consortium name="US DOE Joint Genome Institute (JGI-PGF)"/>
            <person name="Walter F."/>
            <person name="Albersmeier A."/>
            <person name="Kalinowski J."/>
            <person name="Ruckert C."/>
        </authorList>
    </citation>
    <scope>NUCLEOTIDE SEQUENCE</scope>
    <source>
        <strain evidence="2">KCTC 42097</strain>
    </source>
</reference>
<accession>A0A8J3DL96</accession>
<sequence length="50" mass="5558">MTEPRNRLCRPTPPTVFLTDSQIIVLGISLLIAIAAATALFLWVAWEFLS</sequence>
<keyword evidence="1" id="KW-1133">Transmembrane helix</keyword>
<feature type="transmembrane region" description="Helical" evidence="1">
    <location>
        <begin position="23"/>
        <end position="46"/>
    </location>
</feature>
<evidence type="ECO:0000256" key="1">
    <source>
        <dbReference type="SAM" id="Phobius"/>
    </source>
</evidence>
<keyword evidence="1" id="KW-0812">Transmembrane</keyword>
<dbReference type="EMBL" id="BMZO01000011">
    <property type="protein sequence ID" value="GHC79607.1"/>
    <property type="molecule type" value="Genomic_DNA"/>
</dbReference>
<protein>
    <submittedName>
        <fullName evidence="2">Uncharacterized protein</fullName>
    </submittedName>
</protein>